<evidence type="ECO:0000256" key="5">
    <source>
        <dbReference type="ARBA" id="ARBA00047475"/>
    </source>
</evidence>
<keyword evidence="7" id="KW-0472">Membrane</keyword>
<dbReference type="FunFam" id="3.40.50.2000:FF:000021">
    <property type="entry name" value="UDP-glucuronosyltransferase"/>
    <property type="match status" value="1"/>
</dbReference>
<dbReference type="PROSITE" id="PS00375">
    <property type="entry name" value="UDPGT"/>
    <property type="match status" value="1"/>
</dbReference>
<dbReference type="SUPFAM" id="SSF53756">
    <property type="entry name" value="UDP-Glycosyltransferase/glycogen phosphorylase"/>
    <property type="match status" value="1"/>
</dbReference>
<feature type="transmembrane region" description="Helical" evidence="7">
    <location>
        <begin position="325"/>
        <end position="349"/>
    </location>
</feature>
<evidence type="ECO:0000256" key="4">
    <source>
        <dbReference type="ARBA" id="ARBA00022729"/>
    </source>
</evidence>
<comment type="catalytic activity">
    <reaction evidence="5 7">
        <text>glucuronate acceptor + UDP-alpha-D-glucuronate = acceptor beta-D-glucuronoside + UDP + H(+)</text>
        <dbReference type="Rhea" id="RHEA:21032"/>
        <dbReference type="ChEBI" id="CHEBI:15378"/>
        <dbReference type="ChEBI" id="CHEBI:58052"/>
        <dbReference type="ChEBI" id="CHEBI:58223"/>
        <dbReference type="ChEBI" id="CHEBI:132367"/>
        <dbReference type="ChEBI" id="CHEBI:132368"/>
        <dbReference type="EC" id="2.4.1.17"/>
    </reaction>
</comment>
<accession>A0A0C2GLW8</accession>
<evidence type="ECO:0000313" key="9">
    <source>
        <dbReference type="Proteomes" id="UP000054047"/>
    </source>
</evidence>
<name>A0A0C2GLW8_9BILA</name>
<dbReference type="InterPro" id="IPR002213">
    <property type="entry name" value="UDP_glucos_trans"/>
</dbReference>
<keyword evidence="9" id="KW-1185">Reference proteome</keyword>
<evidence type="ECO:0000256" key="2">
    <source>
        <dbReference type="ARBA" id="ARBA00022676"/>
    </source>
</evidence>
<dbReference type="Proteomes" id="UP000054047">
    <property type="component" value="Unassembled WGS sequence"/>
</dbReference>
<evidence type="ECO:0000256" key="1">
    <source>
        <dbReference type="ARBA" id="ARBA00009995"/>
    </source>
</evidence>
<dbReference type="GO" id="GO:0016020">
    <property type="term" value="C:membrane"/>
    <property type="evidence" value="ECO:0007669"/>
    <property type="project" value="UniProtKB-SubCell"/>
</dbReference>
<dbReference type="OrthoDB" id="416356at2759"/>
<organism evidence="8 9">
    <name type="scientific">Ancylostoma duodenale</name>
    <dbReference type="NCBI Taxonomy" id="51022"/>
    <lineage>
        <taxon>Eukaryota</taxon>
        <taxon>Metazoa</taxon>
        <taxon>Ecdysozoa</taxon>
        <taxon>Nematoda</taxon>
        <taxon>Chromadorea</taxon>
        <taxon>Rhabditida</taxon>
        <taxon>Rhabditina</taxon>
        <taxon>Rhabditomorpha</taxon>
        <taxon>Strongyloidea</taxon>
        <taxon>Ancylostomatidae</taxon>
        <taxon>Ancylostomatinae</taxon>
        <taxon>Ancylostoma</taxon>
    </lineage>
</organism>
<dbReference type="InterPro" id="IPR050271">
    <property type="entry name" value="UDP-glycosyltransferase"/>
</dbReference>
<sequence length="361" mass="41198">MKLAIITVTLQNKEFMQWLTDEKFDLAFAHMYHTCPIGLVHAAKIPSWIWLNRMVVNKETQIFREHWDPEFPDIMDLMKKCPLVMVNSNELYELPRPTLAKVINIGGIGVEYEDAKPLEGEFKKIAETGKGIIVMSFGSVAHAELMPEHWKTAFLNAFAQFPEYEFVIRYASDDLKDRLPPNVHAHRWLPQADLLLHPNTKVFISHGGYNSLQESINSGVPLVTIALFGDQFKNSKIAAKHGFAVNLKKGTLDEASIVAALREVLDNENYSLNAKRLSLMVRKKPVSPTHLLVKWTEFLAEFQTLDNLTPAGNNLNFFQYFSLDVIGALLLAIFVVVYIVYKLLALIVLRCCYRYKKEKSE</sequence>
<evidence type="ECO:0000313" key="8">
    <source>
        <dbReference type="EMBL" id="KIH62225.1"/>
    </source>
</evidence>
<dbReference type="EMBL" id="KN729484">
    <property type="protein sequence ID" value="KIH62225.1"/>
    <property type="molecule type" value="Genomic_DNA"/>
</dbReference>
<dbReference type="PANTHER" id="PTHR48043">
    <property type="entry name" value="EG:EG0003.4 PROTEIN-RELATED"/>
    <property type="match status" value="1"/>
</dbReference>
<dbReference type="AlphaFoldDB" id="A0A0C2GLW8"/>
<keyword evidence="3 6" id="KW-0808">Transferase</keyword>
<evidence type="ECO:0000256" key="7">
    <source>
        <dbReference type="RuleBase" id="RU362059"/>
    </source>
</evidence>
<dbReference type="PANTHER" id="PTHR48043:SF145">
    <property type="entry name" value="FI06409P-RELATED"/>
    <property type="match status" value="1"/>
</dbReference>
<comment type="similarity">
    <text evidence="1 6">Belongs to the UDP-glycosyltransferase family.</text>
</comment>
<gene>
    <name evidence="8" type="ORF">ANCDUO_07494</name>
</gene>
<proteinExistence type="inferred from homology"/>
<dbReference type="Pfam" id="PF00201">
    <property type="entry name" value="UDPGT"/>
    <property type="match status" value="1"/>
</dbReference>
<comment type="subcellular location">
    <subcellularLocation>
        <location evidence="7">Membrane</location>
        <topology evidence="7">Single-pass membrane protein</topology>
    </subcellularLocation>
</comment>
<dbReference type="GO" id="GO:0015020">
    <property type="term" value="F:glucuronosyltransferase activity"/>
    <property type="evidence" value="ECO:0007669"/>
    <property type="project" value="UniProtKB-EC"/>
</dbReference>
<keyword evidence="7" id="KW-1133">Transmembrane helix</keyword>
<dbReference type="CDD" id="cd03784">
    <property type="entry name" value="GT1_Gtf-like"/>
    <property type="match status" value="1"/>
</dbReference>
<evidence type="ECO:0000256" key="3">
    <source>
        <dbReference type="ARBA" id="ARBA00022679"/>
    </source>
</evidence>
<dbReference type="Gene3D" id="3.40.50.2000">
    <property type="entry name" value="Glycogen Phosphorylase B"/>
    <property type="match status" value="1"/>
</dbReference>
<protein>
    <recommendedName>
        <fullName evidence="7">UDP-glucuronosyltransferase</fullName>
        <ecNumber evidence="7">2.4.1.17</ecNumber>
    </recommendedName>
</protein>
<keyword evidence="4" id="KW-0732">Signal</keyword>
<keyword evidence="2 6" id="KW-0328">Glycosyltransferase</keyword>
<keyword evidence="7" id="KW-0812">Transmembrane</keyword>
<evidence type="ECO:0000256" key="6">
    <source>
        <dbReference type="RuleBase" id="RU003718"/>
    </source>
</evidence>
<dbReference type="InterPro" id="IPR035595">
    <property type="entry name" value="UDP_glycos_trans_CS"/>
</dbReference>
<reference evidence="8 9" key="1">
    <citation type="submission" date="2013-12" db="EMBL/GenBank/DDBJ databases">
        <title>Draft genome of the parsitic nematode Ancylostoma duodenale.</title>
        <authorList>
            <person name="Mitreva M."/>
        </authorList>
    </citation>
    <scope>NUCLEOTIDE SEQUENCE [LARGE SCALE GENOMIC DNA]</scope>
    <source>
        <strain evidence="8 9">Zhejiang</strain>
    </source>
</reference>
<dbReference type="EC" id="2.4.1.17" evidence="7"/>